<dbReference type="CDD" id="cd06222">
    <property type="entry name" value="RNase_H_like"/>
    <property type="match status" value="1"/>
</dbReference>
<organism evidence="2 3">
    <name type="scientific">Clitoria ternatea</name>
    <name type="common">Butterfly pea</name>
    <dbReference type="NCBI Taxonomy" id="43366"/>
    <lineage>
        <taxon>Eukaryota</taxon>
        <taxon>Viridiplantae</taxon>
        <taxon>Streptophyta</taxon>
        <taxon>Embryophyta</taxon>
        <taxon>Tracheophyta</taxon>
        <taxon>Spermatophyta</taxon>
        <taxon>Magnoliopsida</taxon>
        <taxon>eudicotyledons</taxon>
        <taxon>Gunneridae</taxon>
        <taxon>Pentapetalae</taxon>
        <taxon>rosids</taxon>
        <taxon>fabids</taxon>
        <taxon>Fabales</taxon>
        <taxon>Fabaceae</taxon>
        <taxon>Papilionoideae</taxon>
        <taxon>50 kb inversion clade</taxon>
        <taxon>NPAAA clade</taxon>
        <taxon>indigoferoid/millettioid clade</taxon>
        <taxon>Phaseoleae</taxon>
        <taxon>Clitoria</taxon>
    </lineage>
</organism>
<gene>
    <name evidence="2" type="ORF">RJT34_25412</name>
</gene>
<accession>A0AAN9FPU1</accession>
<reference evidence="2 3" key="1">
    <citation type="submission" date="2024-01" db="EMBL/GenBank/DDBJ databases">
        <title>The genomes of 5 underutilized Papilionoideae crops provide insights into root nodulation and disease resistance.</title>
        <authorList>
            <person name="Yuan L."/>
        </authorList>
    </citation>
    <scope>NUCLEOTIDE SEQUENCE [LARGE SCALE GENOMIC DNA]</scope>
    <source>
        <strain evidence="2">LY-2023</strain>
        <tissue evidence="2">Leaf</tissue>
    </source>
</reference>
<evidence type="ECO:0000259" key="1">
    <source>
        <dbReference type="Pfam" id="PF13456"/>
    </source>
</evidence>
<evidence type="ECO:0000313" key="3">
    <source>
        <dbReference type="Proteomes" id="UP001359559"/>
    </source>
</evidence>
<dbReference type="GO" id="GO:0004523">
    <property type="term" value="F:RNA-DNA hybrid ribonuclease activity"/>
    <property type="evidence" value="ECO:0007669"/>
    <property type="project" value="InterPro"/>
</dbReference>
<dbReference type="InterPro" id="IPR053151">
    <property type="entry name" value="RNase_H-like"/>
</dbReference>
<dbReference type="AlphaFoldDB" id="A0AAN9FPU1"/>
<dbReference type="Proteomes" id="UP001359559">
    <property type="component" value="Unassembled WGS sequence"/>
</dbReference>
<dbReference type="GO" id="GO:0003676">
    <property type="term" value="F:nucleic acid binding"/>
    <property type="evidence" value="ECO:0007669"/>
    <property type="project" value="InterPro"/>
</dbReference>
<comment type="caution">
    <text evidence="2">The sequence shown here is derived from an EMBL/GenBank/DDBJ whole genome shotgun (WGS) entry which is preliminary data.</text>
</comment>
<sequence length="110" mass="12177">MVVLSFRDKLWEPPFLGFYKVNVDGSCCGGSLASEGVLRDSDGRWVTGFMAVANDANVFVAELLAIKGGLELVQRYEISFVILESGFMDALMMVFLEKVMLVMSCAKFTF</sequence>
<dbReference type="PANTHER" id="PTHR47723:SF19">
    <property type="entry name" value="POLYNUCLEOTIDYL TRANSFERASE, RIBONUCLEASE H-LIKE SUPERFAMILY PROTEIN"/>
    <property type="match status" value="1"/>
</dbReference>
<dbReference type="InterPro" id="IPR012337">
    <property type="entry name" value="RNaseH-like_sf"/>
</dbReference>
<dbReference type="PANTHER" id="PTHR47723">
    <property type="entry name" value="OS05G0353850 PROTEIN"/>
    <property type="match status" value="1"/>
</dbReference>
<evidence type="ECO:0000313" key="2">
    <source>
        <dbReference type="EMBL" id="KAK7280349.1"/>
    </source>
</evidence>
<keyword evidence="3" id="KW-1185">Reference proteome</keyword>
<dbReference type="SUPFAM" id="SSF53098">
    <property type="entry name" value="Ribonuclease H-like"/>
    <property type="match status" value="1"/>
</dbReference>
<feature type="domain" description="RNase H type-1" evidence="1">
    <location>
        <begin position="22"/>
        <end position="86"/>
    </location>
</feature>
<dbReference type="InterPro" id="IPR044730">
    <property type="entry name" value="RNase_H-like_dom_plant"/>
</dbReference>
<dbReference type="Pfam" id="PF13456">
    <property type="entry name" value="RVT_3"/>
    <property type="match status" value="1"/>
</dbReference>
<name>A0AAN9FPU1_CLITE</name>
<proteinExistence type="predicted"/>
<protein>
    <recommendedName>
        <fullName evidence="1">RNase H type-1 domain-containing protein</fullName>
    </recommendedName>
</protein>
<dbReference type="InterPro" id="IPR036397">
    <property type="entry name" value="RNaseH_sf"/>
</dbReference>
<dbReference type="Gene3D" id="3.30.420.10">
    <property type="entry name" value="Ribonuclease H-like superfamily/Ribonuclease H"/>
    <property type="match status" value="1"/>
</dbReference>
<dbReference type="InterPro" id="IPR002156">
    <property type="entry name" value="RNaseH_domain"/>
</dbReference>
<dbReference type="EMBL" id="JAYKXN010000006">
    <property type="protein sequence ID" value="KAK7280349.1"/>
    <property type="molecule type" value="Genomic_DNA"/>
</dbReference>